<dbReference type="InterPro" id="IPR003593">
    <property type="entry name" value="AAA+_ATPase"/>
</dbReference>
<feature type="transmembrane region" description="Helical" evidence="12">
    <location>
        <begin position="864"/>
        <end position="888"/>
    </location>
</feature>
<dbReference type="PROSITE" id="PS00211">
    <property type="entry name" value="ABC_TRANSPORTER_1"/>
    <property type="match status" value="2"/>
</dbReference>
<dbReference type="PANTHER" id="PTHR43394">
    <property type="entry name" value="ATP-DEPENDENT PERMEASE MDL1, MITOCHONDRIAL"/>
    <property type="match status" value="1"/>
</dbReference>
<keyword evidence="9 12" id="KW-1133">Transmembrane helix</keyword>
<dbReference type="FunFam" id="3.40.50.300:FF:000967">
    <property type="entry name" value="ABC multidrug transporter mdr4"/>
    <property type="match status" value="1"/>
</dbReference>
<evidence type="ECO:0000256" key="7">
    <source>
        <dbReference type="ARBA" id="ARBA00022741"/>
    </source>
</evidence>
<dbReference type="PROSITE" id="PS50929">
    <property type="entry name" value="ABC_TM1F"/>
    <property type="match status" value="2"/>
</dbReference>
<name>A0A166P1M7_9PEZI</name>
<dbReference type="FunFam" id="3.40.50.300:FF:001530">
    <property type="entry name" value="ABC multidrug transporter (Eurofung)"/>
    <property type="match status" value="1"/>
</dbReference>
<feature type="transmembrane region" description="Helical" evidence="12">
    <location>
        <begin position="80"/>
        <end position="100"/>
    </location>
</feature>
<dbReference type="Pfam" id="PF00664">
    <property type="entry name" value="ABC_membrane"/>
    <property type="match status" value="2"/>
</dbReference>
<feature type="transmembrane region" description="Helical" evidence="12">
    <location>
        <begin position="978"/>
        <end position="999"/>
    </location>
</feature>
<evidence type="ECO:0000256" key="2">
    <source>
        <dbReference type="ARBA" id="ARBA00004308"/>
    </source>
</evidence>
<keyword evidence="5 12" id="KW-0812">Transmembrane</keyword>
<feature type="domain" description="ABC transporter" evidence="13">
    <location>
        <begin position="1075"/>
        <end position="1320"/>
    </location>
</feature>
<dbReference type="SMART" id="SM00382">
    <property type="entry name" value="AAA"/>
    <property type="match status" value="2"/>
</dbReference>
<dbReference type="InterPro" id="IPR011527">
    <property type="entry name" value="ABC1_TM_dom"/>
</dbReference>
<dbReference type="Pfam" id="PF00005">
    <property type="entry name" value="ABC_tran"/>
    <property type="match status" value="2"/>
</dbReference>
<dbReference type="CDD" id="cd18578">
    <property type="entry name" value="ABC_6TM_Pgp_ABCB1_D2_like"/>
    <property type="match status" value="1"/>
</dbReference>
<feature type="transmembrane region" description="Helical" evidence="12">
    <location>
        <begin position="341"/>
        <end position="363"/>
    </location>
</feature>
<feature type="transmembrane region" description="Helical" evidence="12">
    <location>
        <begin position="894"/>
        <end position="914"/>
    </location>
</feature>
<dbReference type="InterPro" id="IPR027417">
    <property type="entry name" value="P-loop_NTPase"/>
</dbReference>
<evidence type="ECO:0000259" key="14">
    <source>
        <dbReference type="PROSITE" id="PS50929"/>
    </source>
</evidence>
<comment type="similarity">
    <text evidence="3">Belongs to the ABC transporter superfamily. ABCB family. Multidrug resistance exporter (TC 3.A.1.201) subfamily.</text>
</comment>
<feature type="transmembrane region" description="Helical" evidence="12">
    <location>
        <begin position="307"/>
        <end position="329"/>
    </location>
</feature>
<keyword evidence="7" id="KW-0547">Nucleotide-binding</keyword>
<feature type="domain" description="ABC transporter" evidence="13">
    <location>
        <begin position="406"/>
        <end position="651"/>
    </location>
</feature>
<feature type="compositionally biased region" description="Polar residues" evidence="11">
    <location>
        <begin position="18"/>
        <end position="42"/>
    </location>
</feature>
<proteinExistence type="inferred from homology"/>
<evidence type="ECO:0000259" key="13">
    <source>
        <dbReference type="PROSITE" id="PS50893"/>
    </source>
</evidence>
<dbReference type="InterPro" id="IPR036640">
    <property type="entry name" value="ABC1_TM_sf"/>
</dbReference>
<feature type="domain" description="ABC transmembrane type-1" evidence="14">
    <location>
        <begin position="750"/>
        <end position="1038"/>
    </location>
</feature>
<dbReference type="Gene3D" id="3.40.50.300">
    <property type="entry name" value="P-loop containing nucleotide triphosphate hydrolases"/>
    <property type="match status" value="2"/>
</dbReference>
<dbReference type="GO" id="GO:0005743">
    <property type="term" value="C:mitochondrial inner membrane"/>
    <property type="evidence" value="ECO:0007669"/>
    <property type="project" value="TreeGrafter"/>
</dbReference>
<dbReference type="CDD" id="cd18577">
    <property type="entry name" value="ABC_6TM_Pgp_ABCB1_D1_like"/>
    <property type="match status" value="1"/>
</dbReference>
<dbReference type="PANTHER" id="PTHR43394:SF11">
    <property type="entry name" value="ATP-BINDING CASSETTE TRANSPORTER"/>
    <property type="match status" value="1"/>
</dbReference>
<feature type="transmembrane region" description="Helical" evidence="12">
    <location>
        <begin position="791"/>
        <end position="819"/>
    </location>
</feature>
<feature type="transmembrane region" description="Helical" evidence="12">
    <location>
        <begin position="1011"/>
        <end position="1032"/>
    </location>
</feature>
<dbReference type="GO" id="GO:0015421">
    <property type="term" value="F:ABC-type oligopeptide transporter activity"/>
    <property type="evidence" value="ECO:0007669"/>
    <property type="project" value="TreeGrafter"/>
</dbReference>
<dbReference type="PROSITE" id="PS50893">
    <property type="entry name" value="ABC_TRANSPORTER_2"/>
    <property type="match status" value="2"/>
</dbReference>
<evidence type="ECO:0000256" key="3">
    <source>
        <dbReference type="ARBA" id="ARBA00007577"/>
    </source>
</evidence>
<dbReference type="InterPro" id="IPR017871">
    <property type="entry name" value="ABC_transporter-like_CS"/>
</dbReference>
<dbReference type="SUPFAM" id="SSF90123">
    <property type="entry name" value="ABC transporter transmembrane region"/>
    <property type="match status" value="2"/>
</dbReference>
<evidence type="ECO:0000256" key="5">
    <source>
        <dbReference type="ARBA" id="ARBA00022692"/>
    </source>
</evidence>
<keyword evidence="10 12" id="KW-0472">Membrane</keyword>
<evidence type="ECO:0000256" key="10">
    <source>
        <dbReference type="ARBA" id="ARBA00023136"/>
    </source>
</evidence>
<comment type="caution">
    <text evidence="15">The sequence shown here is derived from an EMBL/GenBank/DDBJ whole genome shotgun (WGS) entry which is preliminary data.</text>
</comment>
<accession>A0A166P1M7</accession>
<feature type="compositionally biased region" description="Basic and acidic residues" evidence="11">
    <location>
        <begin position="43"/>
        <end position="54"/>
    </location>
</feature>
<keyword evidence="4" id="KW-0813">Transport</keyword>
<dbReference type="SUPFAM" id="SSF52540">
    <property type="entry name" value="P-loop containing nucleoside triphosphate hydrolases"/>
    <property type="match status" value="2"/>
</dbReference>
<dbReference type="GO" id="GO:0090374">
    <property type="term" value="P:oligopeptide export from mitochondrion"/>
    <property type="evidence" value="ECO:0007669"/>
    <property type="project" value="TreeGrafter"/>
</dbReference>
<feature type="transmembrane region" description="Helical" evidence="12">
    <location>
        <begin position="130"/>
        <end position="154"/>
    </location>
</feature>
<gene>
    <name evidence="15" type="ORF">CT0861_08211</name>
</gene>
<dbReference type="STRING" id="708197.A0A166P1M7"/>
<feature type="region of interest" description="Disordered" evidence="11">
    <location>
        <begin position="694"/>
        <end position="719"/>
    </location>
</feature>
<evidence type="ECO:0000313" key="15">
    <source>
        <dbReference type="EMBL" id="KZL66296.1"/>
    </source>
</evidence>
<evidence type="ECO:0000256" key="9">
    <source>
        <dbReference type="ARBA" id="ARBA00022989"/>
    </source>
</evidence>
<dbReference type="Proteomes" id="UP000076552">
    <property type="component" value="Unassembled WGS sequence"/>
</dbReference>
<keyword evidence="16" id="KW-1185">Reference proteome</keyword>
<evidence type="ECO:0000256" key="1">
    <source>
        <dbReference type="ARBA" id="ARBA00004141"/>
    </source>
</evidence>
<evidence type="ECO:0000256" key="4">
    <source>
        <dbReference type="ARBA" id="ARBA00022448"/>
    </source>
</evidence>
<feature type="region of interest" description="Disordered" evidence="11">
    <location>
        <begin position="1"/>
        <end position="54"/>
    </location>
</feature>
<keyword evidence="6" id="KW-0677">Repeat</keyword>
<evidence type="ECO:0000256" key="11">
    <source>
        <dbReference type="SAM" id="MobiDB-lite"/>
    </source>
</evidence>
<dbReference type="GO" id="GO:0005524">
    <property type="term" value="F:ATP binding"/>
    <property type="evidence" value="ECO:0007669"/>
    <property type="project" value="UniProtKB-KW"/>
</dbReference>
<dbReference type="InterPro" id="IPR039421">
    <property type="entry name" value="Type_1_exporter"/>
</dbReference>
<dbReference type="CDD" id="cd03249">
    <property type="entry name" value="ABC_MTABC3_MDL1_MDL2"/>
    <property type="match status" value="2"/>
</dbReference>
<evidence type="ECO:0000256" key="8">
    <source>
        <dbReference type="ARBA" id="ARBA00022840"/>
    </source>
</evidence>
<dbReference type="EMBL" id="LFIV01000183">
    <property type="protein sequence ID" value="KZL66296.1"/>
    <property type="molecule type" value="Genomic_DNA"/>
</dbReference>
<reference evidence="15 16" key="1">
    <citation type="submission" date="2015-06" db="EMBL/GenBank/DDBJ databases">
        <title>Survival trade-offs in plant roots during colonization by closely related pathogenic and mutualistic fungi.</title>
        <authorList>
            <person name="Hacquard S."/>
            <person name="Kracher B."/>
            <person name="Hiruma K."/>
            <person name="Weinman A."/>
            <person name="Muench P."/>
            <person name="Garrido Oter R."/>
            <person name="Ver Loren van Themaat E."/>
            <person name="Dallerey J.-F."/>
            <person name="Damm U."/>
            <person name="Henrissat B."/>
            <person name="Lespinet O."/>
            <person name="Thon M."/>
            <person name="Kemen E."/>
            <person name="McHardy A.C."/>
            <person name="Schulze-Lefert P."/>
            <person name="O'Connell R.J."/>
        </authorList>
    </citation>
    <scope>NUCLEOTIDE SEQUENCE [LARGE SCALE GENOMIC DNA]</scope>
    <source>
        <strain evidence="15 16">0861</strain>
    </source>
</reference>
<evidence type="ECO:0000313" key="16">
    <source>
        <dbReference type="Proteomes" id="UP000076552"/>
    </source>
</evidence>
<comment type="subcellular location">
    <subcellularLocation>
        <location evidence="2">Endomembrane system</location>
    </subcellularLocation>
    <subcellularLocation>
        <location evidence="1">Membrane</location>
        <topology evidence="1">Multi-pass membrane protein</topology>
    </subcellularLocation>
</comment>
<protein>
    <submittedName>
        <fullName evidence="15">ABC transporter</fullName>
    </submittedName>
</protein>
<evidence type="ECO:0000256" key="6">
    <source>
        <dbReference type="ARBA" id="ARBA00022737"/>
    </source>
</evidence>
<dbReference type="GO" id="GO:0012505">
    <property type="term" value="C:endomembrane system"/>
    <property type="evidence" value="ECO:0007669"/>
    <property type="project" value="UniProtKB-SubCell"/>
</dbReference>
<dbReference type="InterPro" id="IPR003439">
    <property type="entry name" value="ABC_transporter-like_ATP-bd"/>
</dbReference>
<dbReference type="GO" id="GO:0016887">
    <property type="term" value="F:ATP hydrolysis activity"/>
    <property type="evidence" value="ECO:0007669"/>
    <property type="project" value="InterPro"/>
</dbReference>
<sequence>MAVSSGRPVSTVRDTETVADTVTKTSNSDILGTDQNNTSADNGQKKAKSDDGKTKKPGTLHYFFRVHWSYSTLLDHNLRLLGLIAAIGAGILPPIMTIVFGSSVNSFNEHETGEISGSELYRGMSQNALWLLYLFIGRFFLVYIHSTCFGLVGIRITKAFRIDFIRSMIRQDISFIDNLSPGTVSSTISNSADMVENGSTEKVGSLIQNISMFIAAFAVAFTQQWKLTLVTATTLPVLFIGFKITFGLDAKIEAEILHIYNRAGGLVEEALGTIRVVTAFNVRGRLSRKYDESLAAAQKLGFRKGPIIGIQWSVEFFTIYCAYALAWFYGIKLLNDGSIAGGGQIISVLLAVLLGTSAASNVAPGFGDFAKASAAAQGMFEMIDRKSDIDPLADTGDRPPKFNSSVELRNVSFAYPSRPSVPVLNNVSLEFEAGKVTALVGASGSGKSTIVGLVERWFDPTSGTIHVGGHNVADLHLRWLRGQIGLVQQEPVLFRDTIYNNVVHGLYGSPMDDLPEPEKRELVRQACIQAFADDFIQELPQKYDTKVGDRGALLSGGQKQRIAIARSVISNPPILLLDEATSALDPTAERKVQASLDNVSKSRTTIMIAHKLSTVQKADKIVVLSRGEVIEQGSHQQLLDLGGAYSELVNAQTLHTGDATRAHHGVAADSHYTSPSSDDGTDIDKIRESVSSQFPAPQGLGDASHAQNTATKGDDEAHNEDKDIARELSLLKCLSIIIFKEQRHIWPIFLFGLISSAAGGGLFPAQAVLFGSSLPTLQLPRGDHLVERGNFWALMYFLFSLGVFVCYLGVGFFWTVAAFHATRFYRREYFDAMLGQDVSFFDNRGHGAAEMTSRLSMHPQRLQNLLSTNLALIIVILVDIASCFILAVAMGWKLGLVVIAGGMPTLFGAGYYRLRLEMANEDRLSQMYLECARFASEAVGALRTVSSLTLEDKILGGFRERLAECSEREFQSKMITMIVHAFAESINLAVTALAFWYGGKLLSEGLYDMRTFFIVFMAVLMGSNSGGILFGFSSNVAKAHSAANHILDLRASQPPINTSTGIKALPASGEESAIIELRDVTFAYPSRPDHLALNNLNLKIGKGQSVGIVGASGCGKSTIIGLLERFYDVTSGQLLIEGRQLQDLDVHHHRSRVGLVSQETMLFQGSISDNILLGLPDDEAIAPNAHERVERACRSANMHDFISSLPEGYATDIGNRGVALSGGQRQRLAIARALIREPDILLFDEATSALDTANEALVQAAIEAVTREKPGRTTIAVAHRLSTIQRCDRIFVLHKGQVVEEGTHHELFHRRGQYYEMVLAQSLDREVVGAQDDLP</sequence>
<evidence type="ECO:0000256" key="12">
    <source>
        <dbReference type="SAM" id="Phobius"/>
    </source>
</evidence>
<organism evidence="15 16">
    <name type="scientific">Colletotrichum tofieldiae</name>
    <dbReference type="NCBI Taxonomy" id="708197"/>
    <lineage>
        <taxon>Eukaryota</taxon>
        <taxon>Fungi</taxon>
        <taxon>Dikarya</taxon>
        <taxon>Ascomycota</taxon>
        <taxon>Pezizomycotina</taxon>
        <taxon>Sordariomycetes</taxon>
        <taxon>Hypocreomycetidae</taxon>
        <taxon>Glomerellales</taxon>
        <taxon>Glomerellaceae</taxon>
        <taxon>Colletotrichum</taxon>
        <taxon>Colletotrichum spaethianum species complex</taxon>
    </lineage>
</organism>
<dbReference type="Gene3D" id="1.20.1560.10">
    <property type="entry name" value="ABC transporter type 1, transmembrane domain"/>
    <property type="match status" value="1"/>
</dbReference>
<feature type="transmembrane region" description="Helical" evidence="12">
    <location>
        <begin position="748"/>
        <end position="771"/>
    </location>
</feature>
<feature type="domain" description="ABC transmembrane type-1" evidence="14">
    <location>
        <begin position="80"/>
        <end position="371"/>
    </location>
</feature>
<keyword evidence="8" id="KW-0067">ATP-binding</keyword>